<sequence>MKHAQISCAIACVVLTSCAALLPDSEQISRTPWPDYQTAELAFKSMTLETTSLQQLHDMGLDPLKTPNIVVLSYADLMRRLALSGAGEPRLLAPQIQACIAAQTSCFAYEIEQKSMTKKRYGNFWADFLNFERKTMISGWHFDVIYIIQNERLVYKLWSGTPSIEQFEQENTPLGPFQGMGISIFTQ</sequence>
<evidence type="ECO:0000313" key="3">
    <source>
        <dbReference type="EMBL" id="TCU89202.1"/>
    </source>
</evidence>
<evidence type="ECO:0000313" key="5">
    <source>
        <dbReference type="Proteomes" id="UP000295794"/>
    </source>
</evidence>
<dbReference type="Proteomes" id="UP000295794">
    <property type="component" value="Unassembled WGS sequence"/>
</dbReference>
<dbReference type="EMBL" id="UGHR01000001">
    <property type="protein sequence ID" value="STQ90571.1"/>
    <property type="molecule type" value="Genomic_DNA"/>
</dbReference>
<dbReference type="PROSITE" id="PS51257">
    <property type="entry name" value="PROKAR_LIPOPROTEIN"/>
    <property type="match status" value="1"/>
</dbReference>
<reference evidence="2 4" key="1">
    <citation type="submission" date="2018-06" db="EMBL/GenBank/DDBJ databases">
        <authorList>
            <consortium name="Pathogen Informatics"/>
            <person name="Doyle S."/>
        </authorList>
    </citation>
    <scope>NUCLEOTIDE SEQUENCE [LARGE SCALE GENOMIC DNA]</scope>
    <source>
        <strain evidence="2 4">NCTC11159</strain>
    </source>
</reference>
<organism evidence="2 4">
    <name type="scientific">Iodobacter fluviatilis</name>
    <dbReference type="NCBI Taxonomy" id="537"/>
    <lineage>
        <taxon>Bacteria</taxon>
        <taxon>Pseudomonadati</taxon>
        <taxon>Pseudomonadota</taxon>
        <taxon>Betaproteobacteria</taxon>
        <taxon>Neisseriales</taxon>
        <taxon>Chitinibacteraceae</taxon>
        <taxon>Iodobacter</taxon>
    </lineage>
</organism>
<keyword evidence="1" id="KW-0732">Signal</keyword>
<dbReference type="AlphaFoldDB" id="A0A377Q9N3"/>
<dbReference type="RefSeq" id="WP_115226872.1">
    <property type="nucleotide sequence ID" value="NZ_CAWOLO010000002.1"/>
</dbReference>
<protein>
    <recommendedName>
        <fullName evidence="6">DUF4136 domain-containing protein</fullName>
    </recommendedName>
</protein>
<evidence type="ECO:0000313" key="4">
    <source>
        <dbReference type="Proteomes" id="UP000255108"/>
    </source>
</evidence>
<evidence type="ECO:0000313" key="2">
    <source>
        <dbReference type="EMBL" id="STQ90571.1"/>
    </source>
</evidence>
<gene>
    <name evidence="3" type="ORF">EV682_102114</name>
    <name evidence="2" type="ORF">NCTC11159_01638</name>
</gene>
<accession>A0A377Q9N3</accession>
<proteinExistence type="predicted"/>
<evidence type="ECO:0000256" key="1">
    <source>
        <dbReference type="SAM" id="SignalP"/>
    </source>
</evidence>
<evidence type="ECO:0008006" key="6">
    <source>
        <dbReference type="Google" id="ProtNLM"/>
    </source>
</evidence>
<dbReference type="EMBL" id="SMBT01000002">
    <property type="protein sequence ID" value="TCU89202.1"/>
    <property type="molecule type" value="Genomic_DNA"/>
</dbReference>
<reference evidence="3 5" key="2">
    <citation type="submission" date="2019-03" db="EMBL/GenBank/DDBJ databases">
        <title>Genomic Encyclopedia of Type Strains, Phase IV (KMG-IV): sequencing the most valuable type-strain genomes for metagenomic binning, comparative biology and taxonomic classification.</title>
        <authorList>
            <person name="Goeker M."/>
        </authorList>
    </citation>
    <scope>NUCLEOTIDE SEQUENCE [LARGE SCALE GENOMIC DNA]</scope>
    <source>
        <strain evidence="3 5">DSM 3764</strain>
    </source>
</reference>
<feature type="signal peptide" evidence="1">
    <location>
        <begin position="1"/>
        <end position="19"/>
    </location>
</feature>
<feature type="chain" id="PRO_5016615725" description="DUF4136 domain-containing protein" evidence="1">
    <location>
        <begin position="20"/>
        <end position="187"/>
    </location>
</feature>
<keyword evidence="5" id="KW-1185">Reference proteome</keyword>
<name>A0A377Q9N3_9NEIS</name>
<dbReference type="Proteomes" id="UP000255108">
    <property type="component" value="Unassembled WGS sequence"/>
</dbReference>
<dbReference type="OrthoDB" id="6979445at2"/>